<accession>A0A660L5H5</accession>
<evidence type="ECO:0000313" key="1">
    <source>
        <dbReference type="EMBL" id="RKQ88072.1"/>
    </source>
</evidence>
<dbReference type="EMBL" id="RBIL01000002">
    <property type="protein sequence ID" value="RKQ88072.1"/>
    <property type="molecule type" value="Genomic_DNA"/>
</dbReference>
<dbReference type="Proteomes" id="UP000278962">
    <property type="component" value="Unassembled WGS sequence"/>
</dbReference>
<sequence length="189" mass="19917">MAACPADTPPAMALDGVPAAFVAGRSYEVGLASTGVGSAVSGWTLGVFDRLGRGWSADLPSLGFRQSFSVGLTGAPYTVSGGYVETLGTGTCTRTLTVSLPVERRVLGVVGCRRGAVEPRTLTLACDGRRLRLRSLTWRGWHEDVAVGHGAGGVRVRLSRPRECTELDGFIYTRARVAGRTYAVDCPIS</sequence>
<dbReference type="AlphaFoldDB" id="A0A660L5H5"/>
<comment type="caution">
    <text evidence="1">The sequence shown here is derived from an EMBL/GenBank/DDBJ whole genome shotgun (WGS) entry which is preliminary data.</text>
</comment>
<evidence type="ECO:0000313" key="2">
    <source>
        <dbReference type="Proteomes" id="UP000278962"/>
    </source>
</evidence>
<name>A0A660L5H5_9ACTN</name>
<keyword evidence="2" id="KW-1185">Reference proteome</keyword>
<gene>
    <name evidence="1" type="ORF">C8N24_6111</name>
</gene>
<protein>
    <submittedName>
        <fullName evidence="1">Uncharacterized protein</fullName>
    </submittedName>
</protein>
<proteinExistence type="predicted"/>
<organism evidence="1 2">
    <name type="scientific">Solirubrobacter pauli</name>
    <dbReference type="NCBI Taxonomy" id="166793"/>
    <lineage>
        <taxon>Bacteria</taxon>
        <taxon>Bacillati</taxon>
        <taxon>Actinomycetota</taxon>
        <taxon>Thermoleophilia</taxon>
        <taxon>Solirubrobacterales</taxon>
        <taxon>Solirubrobacteraceae</taxon>
        <taxon>Solirubrobacter</taxon>
    </lineage>
</organism>
<reference evidence="1 2" key="1">
    <citation type="submission" date="2018-10" db="EMBL/GenBank/DDBJ databases">
        <title>Genomic Encyclopedia of Archaeal and Bacterial Type Strains, Phase II (KMG-II): from individual species to whole genera.</title>
        <authorList>
            <person name="Goeker M."/>
        </authorList>
    </citation>
    <scope>NUCLEOTIDE SEQUENCE [LARGE SCALE GENOMIC DNA]</scope>
    <source>
        <strain evidence="1 2">DSM 14954</strain>
    </source>
</reference>